<dbReference type="NCBIfam" id="NF033819">
    <property type="entry name" value="IS66_TnpB"/>
    <property type="match status" value="1"/>
</dbReference>
<dbReference type="OrthoDB" id="4956084at2"/>
<dbReference type="InterPro" id="IPR008878">
    <property type="entry name" value="Transposase_IS66_Orf2"/>
</dbReference>
<evidence type="ECO:0000313" key="3">
    <source>
        <dbReference type="Proteomes" id="UP000321525"/>
    </source>
</evidence>
<evidence type="ECO:0000313" key="4">
    <source>
        <dbReference type="Proteomes" id="UP000321917"/>
    </source>
</evidence>
<evidence type="ECO:0000313" key="1">
    <source>
        <dbReference type="EMBL" id="TWX53242.1"/>
    </source>
</evidence>
<protein>
    <submittedName>
        <fullName evidence="2">IS66 family insertion sequence element accessory protein TnpB</fullName>
    </submittedName>
</protein>
<dbReference type="Proteomes" id="UP000321525">
    <property type="component" value="Unassembled WGS sequence"/>
</dbReference>
<dbReference type="Proteomes" id="UP000321917">
    <property type="component" value="Unassembled WGS sequence"/>
</dbReference>
<name>A0A5C6Q209_9GAMM</name>
<dbReference type="RefSeq" id="WP_146801328.1">
    <property type="nucleotide sequence ID" value="NZ_VOLP01000058.1"/>
</dbReference>
<organism evidence="2 4">
    <name type="scientific">Colwellia hornerae</name>
    <dbReference type="NCBI Taxonomy" id="89402"/>
    <lineage>
        <taxon>Bacteria</taxon>
        <taxon>Pseudomonadati</taxon>
        <taxon>Pseudomonadota</taxon>
        <taxon>Gammaproteobacteria</taxon>
        <taxon>Alteromonadales</taxon>
        <taxon>Colwelliaceae</taxon>
        <taxon>Colwellia</taxon>
    </lineage>
</organism>
<dbReference type="PANTHER" id="PTHR36455">
    <property type="match status" value="1"/>
</dbReference>
<proteinExistence type="predicted"/>
<dbReference type="AlphaFoldDB" id="A0A5C6Q209"/>
<dbReference type="PANTHER" id="PTHR36455:SF1">
    <property type="entry name" value="BLR8292 PROTEIN"/>
    <property type="match status" value="1"/>
</dbReference>
<accession>A0A5C6Q209</accession>
<keyword evidence="3" id="KW-1185">Reference proteome</keyword>
<dbReference type="EMBL" id="VOLQ01000082">
    <property type="protein sequence ID" value="TWX62455.1"/>
    <property type="molecule type" value="Genomic_DNA"/>
</dbReference>
<evidence type="ECO:0000313" key="2">
    <source>
        <dbReference type="EMBL" id="TWX62455.1"/>
    </source>
</evidence>
<gene>
    <name evidence="2" type="primary">tnpB</name>
    <name evidence="1" type="ORF">ESZ26_18850</name>
    <name evidence="2" type="ORF">ESZ27_18810</name>
</gene>
<dbReference type="EMBL" id="VOLR01000061">
    <property type="protein sequence ID" value="TWX53242.1"/>
    <property type="molecule type" value="Genomic_DNA"/>
</dbReference>
<reference evidence="2 4" key="1">
    <citation type="submission" date="2019-07" db="EMBL/GenBank/DDBJ databases">
        <title>Genomes of sea-ice associated Colwellia species.</title>
        <authorList>
            <person name="Bowman J.P."/>
        </authorList>
    </citation>
    <scope>NUCLEOTIDE SEQUENCE [LARGE SCALE GENOMIC DNA]</scope>
    <source>
        <strain evidence="1 3">ACAM 607</strain>
        <strain evidence="2 4">IC036</strain>
    </source>
</reference>
<comment type="caution">
    <text evidence="2">The sequence shown here is derived from an EMBL/GenBank/DDBJ whole genome shotgun (WGS) entry which is preliminary data.</text>
</comment>
<dbReference type="Pfam" id="PF05717">
    <property type="entry name" value="TnpB_IS66"/>
    <property type="match status" value="1"/>
</dbReference>
<sequence>MKVFGEVPEVFLHRDVVDFRKSINGLVGIVEEELEHDAYTGALFVFCNKARDKLKILYWDKTGFALWYKRLEKQKFKWPSKVSNQVFELTEQQLAWLLSGYDVVGHDPLHYESVI</sequence>